<dbReference type="SUPFAM" id="SSF49464">
    <property type="entry name" value="Carboxypeptidase regulatory domain-like"/>
    <property type="match status" value="1"/>
</dbReference>
<sequence length="1061" mass="117207">MYESGQIDLQKKVSIHVKKFKIDPILQILFDDTNITYKTVNRQIIITTLEETKNDTTENAVVSGTNKKEVQQTVSGVVLDSDGVPLPGANILEKGTTNGTQTDFDGNFSINVGSDATLVFSYIGFSTAEIEVGDQTEMTVTMTENAASLEEVVLVGYGTQSRAKVTGAISTVDSEGLTQRPVTSAATALQGQSPGLTIQNNGGSPGVEDVGIRIRGIGTLNNSNPLVLIDGIEQSLSTVEAQNIESISILKDAASSAIYGSRAANGVILVTTKRGASEGTILNYNAFVGVQNPSFFPEKADTESWLRLENEAQVNAGGTPTYSEEYIQNAVAGTNPYEFPWANWEDGIFNKSALMQQHSFSISSGSDKGRIFASLNYNDSDGILQNFNNKRTTARVNADLYANDKLTFKVGLMYRNGNFSGPGHAINGSGVAGQQIVQGLLHINRNVVMAYPDGTYDLVSGYWNPHAMANEGETSRITDDVFTQGGFEYNINENFSLEGNVTYKLTNQNTSRFMNSLAGMRNYVTGEPVAVSGWFATNELTETENTTRELSQRLYLNYDKTFGSHSFDALVGYEEIYNKFKNVAASRQNFFNNDLRDLNAGAVDNQNISGYNQDWRLRSFFGRLNYSFDDRYLIQGNIRYDGSSRFGDGNRWGVFPSVSAGWNITNEAFMEDLIEDSFVNNIKLRASWGQLGNQNIGLNRFRSTYDLDQGYQFGGNVVSGSAIVQAGNPDITWETSTMTNIGVDATFLNNRISLVAEYFWKYTDDILLDLPISTTIGVNPPVQNAAAVSNNGYEIGINYQGAYRPDDEFNYSIGFNFTDVINKIEDLNGAGPFFPDNFSIWTEGHSINSLRGLTSPGLYRTDEDLANYPATIHPSVGIGDIIYEDVNGDGQITQSIAPGGDQVIIGNEDPRYEFGLRFDASYKGFDFSMFWQGVLKKQHLLDGAIPEGPAFQNFIHKEMAERSYHPERNPNGDWPLVTAGNSWNIVKSDFWLIDSKYARLKNFQLGYTFKQDIFSKLRLYVSGENMLTITAQKLFDPETPRGRSQFFPHTKTMSVGLNVMF</sequence>
<dbReference type="InterPro" id="IPR012910">
    <property type="entry name" value="Plug_dom"/>
</dbReference>
<organism evidence="12 13">
    <name type="scientific">Euzebyella marina</name>
    <dbReference type="NCBI Taxonomy" id="1761453"/>
    <lineage>
        <taxon>Bacteria</taxon>
        <taxon>Pseudomonadati</taxon>
        <taxon>Bacteroidota</taxon>
        <taxon>Flavobacteriia</taxon>
        <taxon>Flavobacteriales</taxon>
        <taxon>Flavobacteriaceae</taxon>
        <taxon>Euzebyella</taxon>
    </lineage>
</organism>
<dbReference type="Gene3D" id="2.40.170.20">
    <property type="entry name" value="TonB-dependent receptor, beta-barrel domain"/>
    <property type="match status" value="1"/>
</dbReference>
<proteinExistence type="inferred from homology"/>
<dbReference type="NCBIfam" id="TIGR04056">
    <property type="entry name" value="OMP_RagA_SusC"/>
    <property type="match status" value="1"/>
</dbReference>
<evidence type="ECO:0000259" key="10">
    <source>
        <dbReference type="Pfam" id="PF00593"/>
    </source>
</evidence>
<dbReference type="InterPro" id="IPR036942">
    <property type="entry name" value="Beta-barrel_TonB_sf"/>
</dbReference>
<evidence type="ECO:0000256" key="2">
    <source>
        <dbReference type="ARBA" id="ARBA00022448"/>
    </source>
</evidence>
<dbReference type="FunFam" id="2.60.40.1120:FF:000003">
    <property type="entry name" value="Outer membrane protein Omp121"/>
    <property type="match status" value="1"/>
</dbReference>
<keyword evidence="7 8" id="KW-0998">Cell outer membrane</keyword>
<gene>
    <name evidence="12" type="ORF">D1013_03540</name>
</gene>
<protein>
    <submittedName>
        <fullName evidence="12">SusC/RagA family TonB-linked outer membrane protein</fullName>
    </submittedName>
</protein>
<dbReference type="AlphaFoldDB" id="A0A3G2LBK9"/>
<keyword evidence="6 8" id="KW-0472">Membrane</keyword>
<evidence type="ECO:0000256" key="9">
    <source>
        <dbReference type="RuleBase" id="RU003357"/>
    </source>
</evidence>
<evidence type="ECO:0000313" key="12">
    <source>
        <dbReference type="EMBL" id="AYN69591.1"/>
    </source>
</evidence>
<keyword evidence="5 9" id="KW-0798">TonB box</keyword>
<dbReference type="OrthoDB" id="9768177at2"/>
<evidence type="ECO:0000256" key="3">
    <source>
        <dbReference type="ARBA" id="ARBA00022452"/>
    </source>
</evidence>
<keyword evidence="2 8" id="KW-0813">Transport</keyword>
<reference evidence="12 13" key="1">
    <citation type="submission" date="2018-08" db="EMBL/GenBank/DDBJ databases">
        <title>The reduced genetic potential of extracellular carbohydrate catabolism in Euzebyella marina RN62, a Flavobacteriia bacterium isolated from the hadal water.</title>
        <authorList>
            <person name="Xue C."/>
        </authorList>
    </citation>
    <scope>NUCLEOTIDE SEQUENCE [LARGE SCALE GENOMIC DNA]</scope>
    <source>
        <strain evidence="12 13">RN62</strain>
    </source>
</reference>
<evidence type="ECO:0000256" key="8">
    <source>
        <dbReference type="PROSITE-ProRule" id="PRU01360"/>
    </source>
</evidence>
<dbReference type="Pfam" id="PF07715">
    <property type="entry name" value="Plug"/>
    <property type="match status" value="1"/>
</dbReference>
<evidence type="ECO:0000256" key="1">
    <source>
        <dbReference type="ARBA" id="ARBA00004571"/>
    </source>
</evidence>
<dbReference type="NCBIfam" id="TIGR04057">
    <property type="entry name" value="SusC_RagA_signa"/>
    <property type="match status" value="1"/>
</dbReference>
<dbReference type="PROSITE" id="PS52016">
    <property type="entry name" value="TONB_DEPENDENT_REC_3"/>
    <property type="match status" value="1"/>
</dbReference>
<evidence type="ECO:0000256" key="6">
    <source>
        <dbReference type="ARBA" id="ARBA00023136"/>
    </source>
</evidence>
<dbReference type="EMBL" id="CP032050">
    <property type="protein sequence ID" value="AYN69591.1"/>
    <property type="molecule type" value="Genomic_DNA"/>
</dbReference>
<dbReference type="Proteomes" id="UP000276309">
    <property type="component" value="Chromosome"/>
</dbReference>
<evidence type="ECO:0000256" key="5">
    <source>
        <dbReference type="ARBA" id="ARBA00023077"/>
    </source>
</evidence>
<dbReference type="SUPFAM" id="SSF56935">
    <property type="entry name" value="Porins"/>
    <property type="match status" value="1"/>
</dbReference>
<dbReference type="GO" id="GO:0009279">
    <property type="term" value="C:cell outer membrane"/>
    <property type="evidence" value="ECO:0007669"/>
    <property type="project" value="UniProtKB-SubCell"/>
</dbReference>
<dbReference type="InterPro" id="IPR023996">
    <property type="entry name" value="TonB-dep_OMP_SusC/RagA"/>
</dbReference>
<dbReference type="FunFam" id="2.170.130.10:FF:000003">
    <property type="entry name" value="SusC/RagA family TonB-linked outer membrane protein"/>
    <property type="match status" value="1"/>
</dbReference>
<keyword evidence="4 8" id="KW-0812">Transmembrane</keyword>
<keyword evidence="3 8" id="KW-1134">Transmembrane beta strand</keyword>
<dbReference type="Pfam" id="PF13715">
    <property type="entry name" value="CarbopepD_reg_2"/>
    <property type="match status" value="1"/>
</dbReference>
<evidence type="ECO:0000313" key="13">
    <source>
        <dbReference type="Proteomes" id="UP000276309"/>
    </source>
</evidence>
<dbReference type="KEGG" id="emar:D1013_03540"/>
<dbReference type="InterPro" id="IPR023997">
    <property type="entry name" value="TonB-dep_OMP_SusC/RagA_CS"/>
</dbReference>
<dbReference type="InterPro" id="IPR037066">
    <property type="entry name" value="Plug_dom_sf"/>
</dbReference>
<evidence type="ECO:0000256" key="4">
    <source>
        <dbReference type="ARBA" id="ARBA00022692"/>
    </source>
</evidence>
<keyword evidence="13" id="KW-1185">Reference proteome</keyword>
<dbReference type="Pfam" id="PF00593">
    <property type="entry name" value="TonB_dep_Rec_b-barrel"/>
    <property type="match status" value="1"/>
</dbReference>
<evidence type="ECO:0000259" key="11">
    <source>
        <dbReference type="Pfam" id="PF07715"/>
    </source>
</evidence>
<evidence type="ECO:0000256" key="7">
    <source>
        <dbReference type="ARBA" id="ARBA00023237"/>
    </source>
</evidence>
<accession>A0A3G2LBK9</accession>
<feature type="domain" description="TonB-dependent receptor plug" evidence="11">
    <location>
        <begin position="163"/>
        <end position="267"/>
    </location>
</feature>
<dbReference type="InterPro" id="IPR008969">
    <property type="entry name" value="CarboxyPept-like_regulatory"/>
</dbReference>
<comment type="subcellular location">
    <subcellularLocation>
        <location evidence="1 8">Cell outer membrane</location>
        <topology evidence="1 8">Multi-pass membrane protein</topology>
    </subcellularLocation>
</comment>
<dbReference type="Gene3D" id="2.170.130.10">
    <property type="entry name" value="TonB-dependent receptor, plug domain"/>
    <property type="match status" value="1"/>
</dbReference>
<name>A0A3G2LBK9_9FLAO</name>
<dbReference type="Gene3D" id="2.60.40.1120">
    <property type="entry name" value="Carboxypeptidase-like, regulatory domain"/>
    <property type="match status" value="1"/>
</dbReference>
<dbReference type="InterPro" id="IPR000531">
    <property type="entry name" value="Beta-barrel_TonB"/>
</dbReference>
<feature type="domain" description="TonB-dependent receptor-like beta-barrel" evidence="10">
    <location>
        <begin position="461"/>
        <end position="833"/>
    </location>
</feature>
<dbReference type="InterPro" id="IPR039426">
    <property type="entry name" value="TonB-dep_rcpt-like"/>
</dbReference>
<comment type="similarity">
    <text evidence="8 9">Belongs to the TonB-dependent receptor family.</text>
</comment>